<comment type="caution">
    <text evidence="1">The sequence shown here is derived from an EMBL/GenBank/DDBJ whole genome shotgun (WGS) entry which is preliminary data.</text>
</comment>
<dbReference type="RefSeq" id="WP_215669735.1">
    <property type="nucleotide sequence ID" value="NZ_JAFJYC010000001.1"/>
</dbReference>
<accession>A0ABS5YCB2</accession>
<protein>
    <submittedName>
        <fullName evidence="1">Uncharacterized protein</fullName>
    </submittedName>
</protein>
<evidence type="ECO:0000313" key="2">
    <source>
        <dbReference type="Proteomes" id="UP000811282"/>
    </source>
</evidence>
<keyword evidence="2" id="KW-1185">Reference proteome</keyword>
<dbReference type="EMBL" id="JAFJYC010000001">
    <property type="protein sequence ID" value="MBT9432607.1"/>
    <property type="molecule type" value="Genomic_DNA"/>
</dbReference>
<sequence length="323" mass="36338">MRYPPLIQSHTTTVSNGDKILYSVTNTFSISRSGAESHDPAASHYPVDAAKAAVPYQSLISRTLDMSAENVLQPPGGGPEVQTIIHRFNCLHLLVAKEEIRETLVCGKRRRVRISTQWTYDCDDARVLADQPARYALPREKRITWDENGPAPRYLPHYRCDVSRYEYDIAGNFIRHVWPDGNSENIDYYSPAGEEHCPAEPQGFIRFIKKITYCQAGAPTPGRTLMYRYRGFPGRTDSPLAGRPMILCVALEVPRQLLQRFDYYLAPDGAHNENGRLIKNLHPLSGGAPQHLYRNLPLAQNHTRRLHRGRCAVTAGNAVASFG</sequence>
<proteinExistence type="predicted"/>
<gene>
    <name evidence="1" type="ORF">JZM24_11615</name>
</gene>
<name>A0ABS5YCB2_9GAMM</name>
<organism evidence="1 2">
    <name type="scientific">Candidatus Sodalis endolongispinus</name>
    <dbReference type="NCBI Taxonomy" id="2812662"/>
    <lineage>
        <taxon>Bacteria</taxon>
        <taxon>Pseudomonadati</taxon>
        <taxon>Pseudomonadota</taxon>
        <taxon>Gammaproteobacteria</taxon>
        <taxon>Enterobacterales</taxon>
        <taxon>Bruguierivoracaceae</taxon>
        <taxon>Sodalis</taxon>
    </lineage>
</organism>
<evidence type="ECO:0000313" key="1">
    <source>
        <dbReference type="EMBL" id="MBT9432607.1"/>
    </source>
</evidence>
<reference evidence="1 2" key="1">
    <citation type="journal article" date="2021" name="Genome Biol. Evol.">
        <title>The evolution of interdependence in a four-way mealybug symbiosis.</title>
        <authorList>
            <person name="Garber A.I."/>
            <person name="Kupper M."/>
            <person name="Laetsch D.R."/>
            <person name="Weldon S.R."/>
            <person name="Ladinsky M.S."/>
            <person name="Bjorkman P.J."/>
            <person name="McCutcheon J.P."/>
        </authorList>
    </citation>
    <scope>NUCLEOTIDE SEQUENCE [LARGE SCALE GENOMIC DNA]</scope>
    <source>
        <strain evidence="1">SOD</strain>
    </source>
</reference>
<dbReference type="Proteomes" id="UP000811282">
    <property type="component" value="Unassembled WGS sequence"/>
</dbReference>